<name>A0ACB8V246_9EURO</name>
<proteinExistence type="predicted"/>
<sequence>MASTTTEISPIPGSMRAAVHRRTGEPSKILQLEDVPVPPLPTETSVLVRVSHVAIHPGTVILMHLIPSLFRRFPAIAETDFSGTVVKIGGNVPTKADKETDFRFFPVGTPVFGSFQVPVHLRTGQGALAEYVAVESSSIAQMPSNTSFAAASALSVSLYTAITLVDAMKLPLRSKVLVNAPCGGVGNFTTQLLRHRDPDAVIVGVCSTEKVALAKELGCNEVVDYKSFPNKEHKSLTDFLASRYGTSENDQFDAVFDAYGSQDLWEASPQFLKRGKDHAYVTVGPKVGRAFSCMPGFFWKVFKNMLWPSWLGGVPRTYKQVSAFLDTDGLEKCREAAANGSVKTVVGGVWKMEQMKLAYDAFMEGHAEGKLVVEVWDSKQTVSG</sequence>
<reference evidence="1" key="1">
    <citation type="journal article" date="2022" name="bioRxiv">
        <title>Population genetic analysis of Ophidiomyces ophidiicola, the causative agent of snake fungal disease, indicates recent introductions to the USA.</title>
        <authorList>
            <person name="Ladner J.T."/>
            <person name="Palmer J.M."/>
            <person name="Ettinger C.L."/>
            <person name="Stajich J.E."/>
            <person name="Farrell T.M."/>
            <person name="Glorioso B.M."/>
            <person name="Lawson B."/>
            <person name="Price S.J."/>
            <person name="Stengle A.G."/>
            <person name="Grear D.A."/>
            <person name="Lorch J.M."/>
        </authorList>
    </citation>
    <scope>NUCLEOTIDE SEQUENCE</scope>
    <source>
        <strain evidence="1">NWHC 24266-5</strain>
    </source>
</reference>
<protein>
    <submittedName>
        <fullName evidence="1">Uncharacterized protein</fullName>
    </submittedName>
</protein>
<organism evidence="1">
    <name type="scientific">Ophidiomyces ophidiicola</name>
    <dbReference type="NCBI Taxonomy" id="1387563"/>
    <lineage>
        <taxon>Eukaryota</taxon>
        <taxon>Fungi</taxon>
        <taxon>Dikarya</taxon>
        <taxon>Ascomycota</taxon>
        <taxon>Pezizomycotina</taxon>
        <taxon>Eurotiomycetes</taxon>
        <taxon>Eurotiomycetidae</taxon>
        <taxon>Onygenales</taxon>
        <taxon>Onygenaceae</taxon>
        <taxon>Ophidiomyces</taxon>
    </lineage>
</organism>
<accession>A0ACB8V246</accession>
<comment type="caution">
    <text evidence="1">The sequence shown here is derived from an EMBL/GenBank/DDBJ whole genome shotgun (WGS) entry which is preliminary data.</text>
</comment>
<gene>
    <name evidence="1" type="ORF">LOY88_001413</name>
</gene>
<evidence type="ECO:0000313" key="1">
    <source>
        <dbReference type="EMBL" id="KAI2390826.1"/>
    </source>
</evidence>
<dbReference type="EMBL" id="JALBCA010000015">
    <property type="protein sequence ID" value="KAI2390826.1"/>
    <property type="molecule type" value="Genomic_DNA"/>
</dbReference>